<dbReference type="InterPro" id="IPR047589">
    <property type="entry name" value="DUF11_rpt"/>
</dbReference>
<organism evidence="3 4">
    <name type="scientific">Ramlibacter agri</name>
    <dbReference type="NCBI Taxonomy" id="2728837"/>
    <lineage>
        <taxon>Bacteria</taxon>
        <taxon>Pseudomonadati</taxon>
        <taxon>Pseudomonadota</taxon>
        <taxon>Betaproteobacteria</taxon>
        <taxon>Burkholderiales</taxon>
        <taxon>Comamonadaceae</taxon>
        <taxon>Ramlibacter</taxon>
    </lineage>
</organism>
<name>A0A848HA83_9BURK</name>
<keyword evidence="4" id="KW-1185">Reference proteome</keyword>
<dbReference type="PANTHER" id="PTHR34819:SF3">
    <property type="entry name" value="CELL SURFACE PROTEIN"/>
    <property type="match status" value="1"/>
</dbReference>
<dbReference type="EMBL" id="JABBFX010000002">
    <property type="protein sequence ID" value="NML46932.1"/>
    <property type="molecule type" value="Genomic_DNA"/>
</dbReference>
<feature type="domain" description="DUF11" evidence="2">
    <location>
        <begin position="207"/>
        <end position="301"/>
    </location>
</feature>
<sequence>MNVALPSPRPWLWDYVSRGLAGLFVAMLMLVVGAPAHAAPPPAGTSISNQASATYSDGSGVGRTVTSNLVQTTVTQVYALTLTQNGAQSATPGSIVYYPHTLTNTGNGTDTFNLAASSGTTAFTMSSVLIYADNGSGQITGSPITSSGALASGATFKFIVAATVPATATAPQTNAVTVTATSGVGTSPPSASNTDTTTVTANAVVTLTKSISAPSGAPGSGPYTYRLTYTNTGNSDATAVVINDAIPTGMTYVPASGRWSVTGSSVALSDSGAVSGTSPNTLTSTFTAGAFTVNIAKVTAGQSGWVEFSVNVGAVAPGVISNTGTVQYYNGSATANGSSNRVDFTVTQTAGVTLTPPAAVASAAAGSTVSFTNVVTNTGNGTDTFNITLAASNTFPSGTTFALYKSDGSTPLVDTNGDGTIDTGPLAAGATYNVILKATLPPSATGAGPFAIAKTATSVRDNTKTSTGTDTLTAITPAAVDLMNDATHGNGPGPEAAAVVKNATNPGTVTTFTLQVKNTGPTADTFDMLASNTTTFPGALPSGWSVVFKADASAGACTTTGASLTNTGTINAAATTTVCAVVTVPAGYPAGDVAVYFRAKSPSSNAADVLYDAVTVNAVRSLSLTPNGAGQTYPGGSYVYKHTLTNNGNVVEAGTTTVFSTLAPVQANNTSGWSSTLYFDSNGNGTLDATDTLVTGNLNAVLPAGGLAIGQSVTLFEKVIAPSGATPGSINATTITINTTNGTYTSTVPAATVATDSTTVIAGNLTLVKEQQLDATCAGTTTGTWTQGNLSAAPGTCVMYRITVTNVGAADATGVVISDATPTYTTISTVAATASPGQVTGPALNASGTITAYIGTGANSATPVGGTLAAGASATVTFGVKITP</sequence>
<keyword evidence="1" id="KW-0732">Signal</keyword>
<dbReference type="NCBIfam" id="TIGR01451">
    <property type="entry name" value="B_ant_repeat"/>
    <property type="match status" value="2"/>
</dbReference>
<dbReference type="InterPro" id="IPR051172">
    <property type="entry name" value="Chlamydia_OmcB"/>
</dbReference>
<evidence type="ECO:0000313" key="3">
    <source>
        <dbReference type="EMBL" id="NML46932.1"/>
    </source>
</evidence>
<feature type="chain" id="PRO_5032954132" evidence="1">
    <location>
        <begin position="39"/>
        <end position="884"/>
    </location>
</feature>
<protein>
    <submittedName>
        <fullName evidence="3">DUF11 domain-containing protein</fullName>
    </submittedName>
</protein>
<comment type="caution">
    <text evidence="3">The sequence shown here is derived from an EMBL/GenBank/DDBJ whole genome shotgun (WGS) entry which is preliminary data.</text>
</comment>
<dbReference type="Gene3D" id="2.60.40.740">
    <property type="match status" value="1"/>
</dbReference>
<evidence type="ECO:0000259" key="2">
    <source>
        <dbReference type="Pfam" id="PF01345"/>
    </source>
</evidence>
<dbReference type="Pfam" id="PF01345">
    <property type="entry name" value="DUF11"/>
    <property type="match status" value="1"/>
</dbReference>
<evidence type="ECO:0000256" key="1">
    <source>
        <dbReference type="SAM" id="SignalP"/>
    </source>
</evidence>
<feature type="signal peptide" evidence="1">
    <location>
        <begin position="1"/>
        <end position="38"/>
    </location>
</feature>
<dbReference type="RefSeq" id="WP_169421169.1">
    <property type="nucleotide sequence ID" value="NZ_JABBFX010000002.1"/>
</dbReference>
<dbReference type="AlphaFoldDB" id="A0A848HA83"/>
<gene>
    <name evidence="3" type="ORF">HHL11_24515</name>
</gene>
<dbReference type="InterPro" id="IPR001434">
    <property type="entry name" value="OmcB-like_DUF11"/>
</dbReference>
<dbReference type="Proteomes" id="UP000541185">
    <property type="component" value="Unassembled WGS sequence"/>
</dbReference>
<accession>A0A848HA83</accession>
<proteinExistence type="predicted"/>
<reference evidence="3 4" key="1">
    <citation type="submission" date="2020-04" db="EMBL/GenBank/DDBJ databases">
        <title>Ramlibacter sp. G-1-2-2 isolated from soil.</title>
        <authorList>
            <person name="Dahal R.H."/>
        </authorList>
    </citation>
    <scope>NUCLEOTIDE SEQUENCE [LARGE SCALE GENOMIC DNA]</scope>
    <source>
        <strain evidence="3 4">G-1-2-2</strain>
    </source>
</reference>
<dbReference type="PANTHER" id="PTHR34819">
    <property type="entry name" value="LARGE CYSTEINE-RICH PERIPLASMIC PROTEIN OMCB"/>
    <property type="match status" value="1"/>
</dbReference>
<evidence type="ECO:0000313" key="4">
    <source>
        <dbReference type="Proteomes" id="UP000541185"/>
    </source>
</evidence>